<dbReference type="Pfam" id="PF05517">
    <property type="entry name" value="p25-alpha"/>
    <property type="match status" value="1"/>
</dbReference>
<comment type="caution">
    <text evidence="4">The sequence shown here is derived from an EMBL/GenBank/DDBJ whole genome shotgun (WGS) entry which is preliminary data.</text>
</comment>
<dbReference type="GO" id="GO:0005737">
    <property type="term" value="C:cytoplasm"/>
    <property type="evidence" value="ECO:0007669"/>
    <property type="project" value="UniProtKB-SubCell"/>
</dbReference>
<dbReference type="GO" id="GO:0032273">
    <property type="term" value="P:positive regulation of protein polymerization"/>
    <property type="evidence" value="ECO:0007669"/>
    <property type="project" value="TreeGrafter"/>
</dbReference>
<keyword evidence="3" id="KW-0963">Cytoplasm</keyword>
<dbReference type="Gene3D" id="1.10.238.10">
    <property type="entry name" value="EF-hand"/>
    <property type="match status" value="1"/>
</dbReference>
<sequence>MSVLENSFHKFEMYDDTTASGKNMSGKNFSKLCKECGVMNGKTVTTTDIDIVFNRVKTKDTRIINFVEFQQALKEICVKRFKSKSPEEALQAVYGLIEGKKPRSVGTTVSRSFFVPCAPGAVMGNSQGDGNGWDAHRMTSSA</sequence>
<comment type="subcellular location">
    <subcellularLocation>
        <location evidence="1">Cytoplasm</location>
    </subcellularLocation>
</comment>
<accession>A0A226N7E0</accession>
<dbReference type="FunFam" id="1.10.238.10:FF:000057">
    <property type="entry name" value="Tubulin polymerization-promoting protein family member 3"/>
    <property type="match status" value="1"/>
</dbReference>
<gene>
    <name evidence="4" type="ORF">ASZ78_000313</name>
</gene>
<evidence type="ECO:0000256" key="1">
    <source>
        <dbReference type="ARBA" id="ARBA00004496"/>
    </source>
</evidence>
<name>A0A226N7E0_CALSU</name>
<dbReference type="SUPFAM" id="SSF47473">
    <property type="entry name" value="EF-hand"/>
    <property type="match status" value="1"/>
</dbReference>
<dbReference type="AlphaFoldDB" id="A0A226N7E0"/>
<keyword evidence="5" id="KW-1185">Reference proteome</keyword>
<dbReference type="InterPro" id="IPR008907">
    <property type="entry name" value="TPP/p25"/>
</dbReference>
<dbReference type="Proteomes" id="UP000198323">
    <property type="component" value="Unassembled WGS sequence"/>
</dbReference>
<dbReference type="OrthoDB" id="548799at2759"/>
<dbReference type="GO" id="GO:0005874">
    <property type="term" value="C:microtubule"/>
    <property type="evidence" value="ECO:0007669"/>
    <property type="project" value="TreeGrafter"/>
</dbReference>
<comment type="similarity">
    <text evidence="2">Belongs to the TPPP family.</text>
</comment>
<dbReference type="EMBL" id="MCFN01000166">
    <property type="protein sequence ID" value="OXB63418.1"/>
    <property type="molecule type" value="Genomic_DNA"/>
</dbReference>
<reference evidence="4 5" key="1">
    <citation type="submission" date="2016-07" db="EMBL/GenBank/DDBJ databases">
        <title>Disparate Historic Effective Population Sizes Predicted by Modern Levels of Genome Diversity for the Scaled Quail (Callipepla squamata) and the Northern Bobwhite (Colinus virginianus): Inferences from First and Second Generation Draft Genome Assemblies for Sympatric New World Quail.</title>
        <authorList>
            <person name="Oldeschulte D.L."/>
            <person name="Halley Y.A."/>
            <person name="Bhattarai E.K."/>
            <person name="Brashear W.A."/>
            <person name="Hill J."/>
            <person name="Metz R.P."/>
            <person name="Johnson C.D."/>
            <person name="Rollins D."/>
            <person name="Peterson M.J."/>
            <person name="Bickhart D.M."/>
            <person name="Decker J.E."/>
            <person name="Seabury C.M."/>
        </authorList>
    </citation>
    <scope>NUCLEOTIDE SEQUENCE [LARGE SCALE GENOMIC DNA]</scope>
    <source>
        <strain evidence="4 5">Texas</strain>
        <tissue evidence="4">Leg muscle</tissue>
    </source>
</reference>
<dbReference type="InterPro" id="IPR011992">
    <property type="entry name" value="EF-hand-dom_pair"/>
</dbReference>
<evidence type="ECO:0008006" key="6">
    <source>
        <dbReference type="Google" id="ProtNLM"/>
    </source>
</evidence>
<dbReference type="GO" id="GO:0015631">
    <property type="term" value="F:tubulin binding"/>
    <property type="evidence" value="ECO:0007669"/>
    <property type="project" value="InterPro"/>
</dbReference>
<proteinExistence type="inferred from homology"/>
<protein>
    <recommendedName>
        <fullName evidence="6">Tubulin polymerization-promoting protein family member 2</fullName>
    </recommendedName>
</protein>
<dbReference type="GO" id="GO:0046785">
    <property type="term" value="P:microtubule polymerization"/>
    <property type="evidence" value="ECO:0007669"/>
    <property type="project" value="InterPro"/>
</dbReference>
<evidence type="ECO:0000313" key="5">
    <source>
        <dbReference type="Proteomes" id="UP000198323"/>
    </source>
</evidence>
<evidence type="ECO:0000313" key="4">
    <source>
        <dbReference type="EMBL" id="OXB63418.1"/>
    </source>
</evidence>
<dbReference type="PANTHER" id="PTHR12932:SF21">
    <property type="entry name" value="TUBULIN POLYMERIZATION-PROMOTING PROTEIN FAMILY MEMBER 2"/>
    <property type="match status" value="1"/>
</dbReference>
<organism evidence="4 5">
    <name type="scientific">Callipepla squamata</name>
    <name type="common">Scaled quail</name>
    <dbReference type="NCBI Taxonomy" id="9009"/>
    <lineage>
        <taxon>Eukaryota</taxon>
        <taxon>Metazoa</taxon>
        <taxon>Chordata</taxon>
        <taxon>Craniata</taxon>
        <taxon>Vertebrata</taxon>
        <taxon>Euteleostomi</taxon>
        <taxon>Archelosauria</taxon>
        <taxon>Archosauria</taxon>
        <taxon>Dinosauria</taxon>
        <taxon>Saurischia</taxon>
        <taxon>Theropoda</taxon>
        <taxon>Coelurosauria</taxon>
        <taxon>Aves</taxon>
        <taxon>Neognathae</taxon>
        <taxon>Galloanserae</taxon>
        <taxon>Galliformes</taxon>
        <taxon>Odontophoridae</taxon>
        <taxon>Callipepla</taxon>
    </lineage>
</organism>
<evidence type="ECO:0000256" key="2">
    <source>
        <dbReference type="ARBA" id="ARBA00010994"/>
    </source>
</evidence>
<dbReference type="PANTHER" id="PTHR12932">
    <property type="entry name" value="P25 ALPHA-RELATED"/>
    <property type="match status" value="1"/>
</dbReference>
<dbReference type="GO" id="GO:0001578">
    <property type="term" value="P:microtubule bundle formation"/>
    <property type="evidence" value="ECO:0007669"/>
    <property type="project" value="TreeGrafter"/>
</dbReference>
<evidence type="ECO:0000256" key="3">
    <source>
        <dbReference type="ARBA" id="ARBA00022490"/>
    </source>
</evidence>